<dbReference type="InterPro" id="IPR002105">
    <property type="entry name" value="Dockerin_1_rpt"/>
</dbReference>
<evidence type="ECO:0000256" key="7">
    <source>
        <dbReference type="ARBA" id="ARBA00023295"/>
    </source>
</evidence>
<organism evidence="10 11">
    <name type="scientific">Ruminiclostridium hungatei</name>
    <name type="common">Clostridium hungatei</name>
    <dbReference type="NCBI Taxonomy" id="48256"/>
    <lineage>
        <taxon>Bacteria</taxon>
        <taxon>Bacillati</taxon>
        <taxon>Bacillota</taxon>
        <taxon>Clostridia</taxon>
        <taxon>Eubacteriales</taxon>
        <taxon>Oscillospiraceae</taxon>
        <taxon>Ruminiclostridium</taxon>
    </lineage>
</organism>
<dbReference type="Pfam" id="PF13472">
    <property type="entry name" value="Lipase_GDSL_2"/>
    <property type="match status" value="1"/>
</dbReference>
<keyword evidence="5" id="KW-0136">Cellulose degradation</keyword>
<dbReference type="InterPro" id="IPR018247">
    <property type="entry name" value="EF_Hand_1_Ca_BS"/>
</dbReference>
<evidence type="ECO:0000256" key="3">
    <source>
        <dbReference type="ARBA" id="ARBA00022729"/>
    </source>
</evidence>
<dbReference type="InterPro" id="IPR013830">
    <property type="entry name" value="SGNH_hydro"/>
</dbReference>
<keyword evidence="11" id="KW-1185">Reference proteome</keyword>
<keyword evidence="6" id="KW-0119">Carbohydrate metabolism</keyword>
<dbReference type="InterPro" id="IPR053140">
    <property type="entry name" value="GDSL_Rv0518-like"/>
</dbReference>
<accession>A0A1V4SMK1</accession>
<gene>
    <name evidence="10" type="primary">celCCA_1</name>
    <name evidence="10" type="ORF">CLHUN_12550</name>
</gene>
<evidence type="ECO:0000259" key="9">
    <source>
        <dbReference type="PROSITE" id="PS51766"/>
    </source>
</evidence>
<evidence type="ECO:0000313" key="11">
    <source>
        <dbReference type="Proteomes" id="UP000191554"/>
    </source>
</evidence>
<evidence type="ECO:0000256" key="1">
    <source>
        <dbReference type="ARBA" id="ARBA00000966"/>
    </source>
</evidence>
<dbReference type="PANTHER" id="PTHR43784:SF2">
    <property type="entry name" value="GDSL-LIKE LIPASE_ACYLHYDROLASE, PUTATIVE (AFU_ORTHOLOGUE AFUA_2G00820)-RELATED"/>
    <property type="match status" value="1"/>
</dbReference>
<dbReference type="GO" id="GO:0008810">
    <property type="term" value="F:cellulase activity"/>
    <property type="evidence" value="ECO:0007669"/>
    <property type="project" value="UniProtKB-EC"/>
</dbReference>
<keyword evidence="7 10" id="KW-0326">Glycosidase</keyword>
<evidence type="ECO:0000313" key="10">
    <source>
        <dbReference type="EMBL" id="OPX45023.1"/>
    </source>
</evidence>
<dbReference type="Pfam" id="PF00404">
    <property type="entry name" value="Dockerin_1"/>
    <property type="match status" value="1"/>
</dbReference>
<proteinExistence type="predicted"/>
<keyword evidence="4 10" id="KW-0378">Hydrolase</keyword>
<dbReference type="EC" id="3.2.1.4" evidence="2"/>
<dbReference type="Gene3D" id="3.40.50.1110">
    <property type="entry name" value="SGNH hydrolase"/>
    <property type="match status" value="1"/>
</dbReference>
<dbReference type="SUPFAM" id="SSF63446">
    <property type="entry name" value="Type I dockerin domain"/>
    <property type="match status" value="1"/>
</dbReference>
<keyword evidence="8" id="KW-0624">Polysaccharide degradation</keyword>
<evidence type="ECO:0000256" key="2">
    <source>
        <dbReference type="ARBA" id="ARBA00012601"/>
    </source>
</evidence>
<dbReference type="Proteomes" id="UP000191554">
    <property type="component" value="Unassembled WGS sequence"/>
</dbReference>
<dbReference type="GO" id="GO:0030245">
    <property type="term" value="P:cellulose catabolic process"/>
    <property type="evidence" value="ECO:0007669"/>
    <property type="project" value="UniProtKB-KW"/>
</dbReference>
<dbReference type="PANTHER" id="PTHR43784">
    <property type="entry name" value="GDSL-LIKE LIPASE/ACYLHYDROLASE, PUTATIVE (AFU_ORTHOLOGUE AFUA_2G00820)-RELATED"/>
    <property type="match status" value="1"/>
</dbReference>
<dbReference type="AlphaFoldDB" id="A0A1V4SMK1"/>
<sequence length="489" mass="51746">MSIKKNIVRMGSVLTILLALLTGTVPRPVADGFGVEPLPDIEKSSPSICGDCNNDGSIDALDFALIKQYIADSAHGYNSTMDLNADNSIDAIDVSIMKQYLMGKLTSLPYTVPETATKWVGTWSTAPQLTEAANMPPSPGLSNNTLRQVVCVSAGGSQLRLKFSNEYGNSPLTLNSVHLAESAGESSIRQGTDRVLTFSGKEAVTIPAGKTVTSDTLDYSLTKLTNMAVTIYFGNVPAALTGHPGSRTTSYLKPGNAAGSLSMSGAAVTEHWYVLIGIDIFAGDSCKAAVALGDSITDGRGSTTNGNDRWTDRLAWRLQENTATSKVSVLNQGIGGNAVLSGGLGPTALSRFERDVLQQSGIRYVIIFEGVNDIGAGGSQAVATNLINAYKEFITKAHARGILVYGATITPFGGSQYDSAAHEQARQTVNNWIRTGGQFDAVIDFDAAVRNPGNQKQLSGSYDSGDHLHLNAEGYKKMSEAVDLTLFSK</sequence>
<dbReference type="InterPro" id="IPR016134">
    <property type="entry name" value="Dockerin_dom"/>
</dbReference>
<dbReference type="PROSITE" id="PS51766">
    <property type="entry name" value="DOCKERIN"/>
    <property type="match status" value="1"/>
</dbReference>
<comment type="caution">
    <text evidence="10">The sequence shown here is derived from an EMBL/GenBank/DDBJ whole genome shotgun (WGS) entry which is preliminary data.</text>
</comment>
<evidence type="ECO:0000256" key="5">
    <source>
        <dbReference type="ARBA" id="ARBA00023001"/>
    </source>
</evidence>
<dbReference type="CDD" id="cd01830">
    <property type="entry name" value="XynE_like"/>
    <property type="match status" value="1"/>
</dbReference>
<dbReference type="CDD" id="cd14256">
    <property type="entry name" value="Dockerin_I"/>
    <property type="match status" value="1"/>
</dbReference>
<dbReference type="EMBL" id="MZGX01000006">
    <property type="protein sequence ID" value="OPX45023.1"/>
    <property type="molecule type" value="Genomic_DNA"/>
</dbReference>
<dbReference type="STRING" id="48256.CLHUN_12550"/>
<dbReference type="PROSITE" id="PS00018">
    <property type="entry name" value="EF_HAND_1"/>
    <property type="match status" value="1"/>
</dbReference>
<protein>
    <recommendedName>
        <fullName evidence="2">cellulase</fullName>
        <ecNumber evidence="2">3.2.1.4</ecNumber>
    </recommendedName>
</protein>
<feature type="domain" description="Dockerin" evidence="9">
    <location>
        <begin position="45"/>
        <end position="110"/>
    </location>
</feature>
<evidence type="ECO:0000256" key="8">
    <source>
        <dbReference type="ARBA" id="ARBA00023326"/>
    </source>
</evidence>
<dbReference type="RefSeq" id="WP_242656452.1">
    <property type="nucleotide sequence ID" value="NZ_MZGX01000006.1"/>
</dbReference>
<reference evidence="10 11" key="1">
    <citation type="submission" date="2017-03" db="EMBL/GenBank/DDBJ databases">
        <title>Genome sequence of Clostridium hungatei DSM 14427.</title>
        <authorList>
            <person name="Poehlein A."/>
            <person name="Daniel R."/>
        </authorList>
    </citation>
    <scope>NUCLEOTIDE SEQUENCE [LARGE SCALE GENOMIC DNA]</scope>
    <source>
        <strain evidence="10 11">DSM 14427</strain>
    </source>
</reference>
<name>A0A1V4SMK1_RUMHU</name>
<comment type="catalytic activity">
    <reaction evidence="1">
        <text>Endohydrolysis of (1-&gt;4)-beta-D-glucosidic linkages in cellulose, lichenin and cereal beta-D-glucans.</text>
        <dbReference type="EC" id="3.2.1.4"/>
    </reaction>
</comment>
<dbReference type="Gene3D" id="1.10.1330.10">
    <property type="entry name" value="Dockerin domain"/>
    <property type="match status" value="1"/>
</dbReference>
<keyword evidence="3" id="KW-0732">Signal</keyword>
<evidence type="ECO:0000256" key="6">
    <source>
        <dbReference type="ARBA" id="ARBA00023277"/>
    </source>
</evidence>
<dbReference type="InterPro" id="IPR036514">
    <property type="entry name" value="SGNH_hydro_sf"/>
</dbReference>
<dbReference type="InterPro" id="IPR036439">
    <property type="entry name" value="Dockerin_dom_sf"/>
</dbReference>
<dbReference type="SUPFAM" id="SSF52266">
    <property type="entry name" value="SGNH hydrolase"/>
    <property type="match status" value="1"/>
</dbReference>
<evidence type="ECO:0000256" key="4">
    <source>
        <dbReference type="ARBA" id="ARBA00022801"/>
    </source>
</evidence>